<feature type="domain" description="Cadherin" evidence="12">
    <location>
        <begin position="246"/>
        <end position="350"/>
    </location>
</feature>
<name>A0A5F9CH50_RABIT</name>
<dbReference type="FunFam" id="2.60.40.60:FF:000018">
    <property type="entry name" value="Protocadherin gamma c3"/>
    <property type="match status" value="1"/>
</dbReference>
<dbReference type="CDD" id="cd11304">
    <property type="entry name" value="Cadherin_repeat"/>
    <property type="match status" value="4"/>
</dbReference>
<evidence type="ECO:0000256" key="3">
    <source>
        <dbReference type="ARBA" id="ARBA00022692"/>
    </source>
</evidence>
<keyword evidence="6 11" id="KW-0106">Calcium</keyword>
<dbReference type="PRINTS" id="PR00205">
    <property type="entry name" value="CADHERIN"/>
</dbReference>
<evidence type="ECO:0000256" key="6">
    <source>
        <dbReference type="ARBA" id="ARBA00022837"/>
    </source>
</evidence>
<evidence type="ECO:0000256" key="10">
    <source>
        <dbReference type="ARBA" id="ARBA00023180"/>
    </source>
</evidence>
<dbReference type="PANTHER" id="PTHR24028">
    <property type="entry name" value="CADHERIN-87A"/>
    <property type="match status" value="1"/>
</dbReference>
<dbReference type="InterPro" id="IPR013164">
    <property type="entry name" value="Cadherin_N"/>
</dbReference>
<dbReference type="InterPro" id="IPR002126">
    <property type="entry name" value="Cadherin-like_dom"/>
</dbReference>
<comment type="subcellular location">
    <subcellularLocation>
        <location evidence="1">Cell membrane</location>
        <topology evidence="1">Single-pass type I membrane protein</topology>
    </subcellularLocation>
</comment>
<keyword evidence="4" id="KW-0732">Signal</keyword>
<dbReference type="EMBL" id="AAGW02027670">
    <property type="status" value="NOT_ANNOTATED_CDS"/>
    <property type="molecule type" value="Genomic_DNA"/>
</dbReference>
<evidence type="ECO:0000256" key="9">
    <source>
        <dbReference type="ARBA" id="ARBA00023136"/>
    </source>
</evidence>
<gene>
    <name evidence="13" type="primary">PCDHB5</name>
</gene>
<proteinExistence type="predicted"/>
<dbReference type="FunFam" id="2.60.40.60:FF:000004">
    <property type="entry name" value="Protocadherin 1 gamma 2"/>
    <property type="match status" value="1"/>
</dbReference>
<dbReference type="Pfam" id="PF00028">
    <property type="entry name" value="Cadherin"/>
    <property type="match status" value="4"/>
</dbReference>
<dbReference type="Gene3D" id="2.60.40.60">
    <property type="entry name" value="Cadherins"/>
    <property type="match status" value="6"/>
</dbReference>
<dbReference type="PROSITE" id="PS00232">
    <property type="entry name" value="CADHERIN_1"/>
    <property type="match status" value="3"/>
</dbReference>
<dbReference type="FunFam" id="2.60.40.60:FF:000006">
    <property type="entry name" value="Protocadherin alpha 2"/>
    <property type="match status" value="1"/>
</dbReference>
<dbReference type="InterPro" id="IPR050174">
    <property type="entry name" value="Protocadherin/Cadherin-CA"/>
</dbReference>
<dbReference type="GO" id="GO:0005886">
    <property type="term" value="C:plasma membrane"/>
    <property type="evidence" value="ECO:0007669"/>
    <property type="project" value="UniProtKB-SubCell"/>
</dbReference>
<evidence type="ECO:0000256" key="11">
    <source>
        <dbReference type="PROSITE-ProRule" id="PRU00043"/>
    </source>
</evidence>
<dbReference type="Ensembl" id="ENSOCUT00000059440.1">
    <property type="protein sequence ID" value="ENSOCUP00000032848.1"/>
    <property type="gene ID" value="ENSOCUG00000004558.3"/>
</dbReference>
<feature type="domain" description="Cadherin" evidence="12">
    <location>
        <begin position="351"/>
        <end position="454"/>
    </location>
</feature>
<feature type="domain" description="Cadherin" evidence="12">
    <location>
        <begin position="137"/>
        <end position="245"/>
    </location>
</feature>
<keyword evidence="9" id="KW-0472">Membrane</keyword>
<reference evidence="13 14" key="1">
    <citation type="journal article" date="2011" name="Nature">
        <title>A high-resolution map of human evolutionary constraint using 29 mammals.</title>
        <authorList>
            <person name="Lindblad-Toh K."/>
            <person name="Garber M."/>
            <person name="Zuk O."/>
            <person name="Lin M.F."/>
            <person name="Parker B.J."/>
            <person name="Washietl S."/>
            <person name="Kheradpour P."/>
            <person name="Ernst J."/>
            <person name="Jordan G."/>
            <person name="Mauceli E."/>
            <person name="Ward L.D."/>
            <person name="Lowe C.B."/>
            <person name="Holloway A.K."/>
            <person name="Clamp M."/>
            <person name="Gnerre S."/>
            <person name="Alfoldi J."/>
            <person name="Beal K."/>
            <person name="Chang J."/>
            <person name="Clawson H."/>
            <person name="Cuff J."/>
            <person name="Di Palma F."/>
            <person name="Fitzgerald S."/>
            <person name="Flicek P."/>
            <person name="Guttman M."/>
            <person name="Hubisz M.J."/>
            <person name="Jaffe D.B."/>
            <person name="Jungreis I."/>
            <person name="Kent W.J."/>
            <person name="Kostka D."/>
            <person name="Lara M."/>
            <person name="Martins A.L."/>
            <person name="Massingham T."/>
            <person name="Moltke I."/>
            <person name="Raney B.J."/>
            <person name="Rasmussen M.D."/>
            <person name="Robinson J."/>
            <person name="Stark A."/>
            <person name="Vilella A.J."/>
            <person name="Wen J."/>
            <person name="Xie X."/>
            <person name="Zody M.C."/>
            <person name="Baldwin J."/>
            <person name="Bloom T."/>
            <person name="Chin C.W."/>
            <person name="Heiman D."/>
            <person name="Nicol R."/>
            <person name="Nusbaum C."/>
            <person name="Young S."/>
            <person name="Wilkinson J."/>
            <person name="Worley K.C."/>
            <person name="Kovar C.L."/>
            <person name="Muzny D.M."/>
            <person name="Gibbs R.A."/>
            <person name="Cree A."/>
            <person name="Dihn H.H."/>
            <person name="Fowler G."/>
            <person name="Jhangiani S."/>
            <person name="Joshi V."/>
            <person name="Lee S."/>
            <person name="Lewis L.R."/>
            <person name="Nazareth L.V."/>
            <person name="Okwuonu G."/>
            <person name="Santibanez J."/>
            <person name="Warren W.C."/>
            <person name="Mardis E.R."/>
            <person name="Weinstock G.M."/>
            <person name="Wilson R.K."/>
            <person name="Delehaunty K."/>
            <person name="Dooling D."/>
            <person name="Fronik C."/>
            <person name="Fulton L."/>
            <person name="Fulton B."/>
            <person name="Graves T."/>
            <person name="Minx P."/>
            <person name="Sodergren E."/>
            <person name="Birney E."/>
            <person name="Margulies E.H."/>
            <person name="Herrero J."/>
            <person name="Green E.D."/>
            <person name="Haussler D."/>
            <person name="Siepel A."/>
            <person name="Goldman N."/>
            <person name="Pollard K.S."/>
            <person name="Pedersen J.S."/>
            <person name="Lander E.S."/>
            <person name="Kellis M."/>
        </authorList>
    </citation>
    <scope>NUCLEOTIDE SEQUENCE [LARGE SCALE GENOMIC DNA]</scope>
    <source>
        <strain evidence="13 14">Thorbecke inbred</strain>
    </source>
</reference>
<dbReference type="GO" id="GO:0007156">
    <property type="term" value="P:homophilic cell adhesion via plasma membrane adhesion molecules"/>
    <property type="evidence" value="ECO:0007669"/>
    <property type="project" value="InterPro"/>
</dbReference>
<dbReference type="EMBL" id="AAGW02027672">
    <property type="status" value="NOT_ANNOTATED_CDS"/>
    <property type="molecule type" value="Genomic_DNA"/>
</dbReference>
<reference evidence="13" key="3">
    <citation type="submission" date="2025-09" db="UniProtKB">
        <authorList>
            <consortium name="Ensembl"/>
        </authorList>
    </citation>
    <scope>IDENTIFICATION</scope>
    <source>
        <strain evidence="13">Thorbecke</strain>
    </source>
</reference>
<evidence type="ECO:0000256" key="4">
    <source>
        <dbReference type="ARBA" id="ARBA00022729"/>
    </source>
</evidence>
<evidence type="ECO:0000256" key="8">
    <source>
        <dbReference type="ARBA" id="ARBA00022989"/>
    </source>
</evidence>
<keyword evidence="10" id="KW-0325">Glycoprotein</keyword>
<dbReference type="Bgee" id="ENSOCUG00000004558">
    <property type="expression patterns" value="Expressed in frontal cortex and 15 other cell types or tissues"/>
</dbReference>
<dbReference type="FunFam" id="2.60.40.60:FF:000002">
    <property type="entry name" value="Protocadherin alpha 2"/>
    <property type="match status" value="1"/>
</dbReference>
<evidence type="ECO:0000256" key="2">
    <source>
        <dbReference type="ARBA" id="ARBA00022475"/>
    </source>
</evidence>
<dbReference type="InterPro" id="IPR032455">
    <property type="entry name" value="Cadherin_C"/>
</dbReference>
<dbReference type="EMBL" id="AAGW02027671">
    <property type="status" value="NOT_ANNOTATED_CDS"/>
    <property type="molecule type" value="Genomic_DNA"/>
</dbReference>
<protein>
    <submittedName>
        <fullName evidence="13">Protocadherin beta 5</fullName>
    </submittedName>
</protein>
<organism evidence="13 14">
    <name type="scientific">Oryctolagus cuniculus</name>
    <name type="common">Rabbit</name>
    <dbReference type="NCBI Taxonomy" id="9986"/>
    <lineage>
        <taxon>Eukaryota</taxon>
        <taxon>Metazoa</taxon>
        <taxon>Chordata</taxon>
        <taxon>Craniata</taxon>
        <taxon>Vertebrata</taxon>
        <taxon>Euteleostomi</taxon>
        <taxon>Mammalia</taxon>
        <taxon>Eutheria</taxon>
        <taxon>Euarchontoglires</taxon>
        <taxon>Glires</taxon>
        <taxon>Lagomorpha</taxon>
        <taxon>Leporidae</taxon>
        <taxon>Oryctolagus</taxon>
    </lineage>
</organism>
<feature type="domain" description="Cadherin" evidence="12">
    <location>
        <begin position="455"/>
        <end position="631"/>
    </location>
</feature>
<keyword evidence="3" id="KW-0812">Transmembrane</keyword>
<accession>A0A5F9CH50</accession>
<evidence type="ECO:0000256" key="1">
    <source>
        <dbReference type="ARBA" id="ARBA00004251"/>
    </source>
</evidence>
<keyword evidence="14" id="KW-1185">Reference proteome</keyword>
<keyword evidence="7" id="KW-0130">Cell adhesion</keyword>
<keyword evidence="8" id="KW-1133">Transmembrane helix</keyword>
<evidence type="ECO:0000313" key="13">
    <source>
        <dbReference type="Ensembl" id="ENSOCUP00000032848.1"/>
    </source>
</evidence>
<evidence type="ECO:0000259" key="12">
    <source>
        <dbReference type="PROSITE" id="PS50268"/>
    </source>
</evidence>
<dbReference type="Pfam" id="PF16492">
    <property type="entry name" value="Cadherin_C_2"/>
    <property type="match status" value="1"/>
</dbReference>
<dbReference type="FunFam" id="2.60.40.60:FF:000309">
    <property type="entry name" value="Protocadherin beta-8"/>
    <property type="match status" value="1"/>
</dbReference>
<dbReference type="SMART" id="SM00112">
    <property type="entry name" value="CA"/>
    <property type="match status" value="5"/>
</dbReference>
<dbReference type="SUPFAM" id="SSF49313">
    <property type="entry name" value="Cadherin-like"/>
    <property type="match status" value="6"/>
</dbReference>
<dbReference type="InterPro" id="IPR015919">
    <property type="entry name" value="Cadherin-like_sf"/>
</dbReference>
<dbReference type="Proteomes" id="UP000001811">
    <property type="component" value="Chromosome 3"/>
</dbReference>
<dbReference type="GO" id="GO:0005509">
    <property type="term" value="F:calcium ion binding"/>
    <property type="evidence" value="ECO:0007669"/>
    <property type="project" value="UniProtKB-UniRule"/>
</dbReference>
<evidence type="ECO:0000256" key="7">
    <source>
        <dbReference type="ARBA" id="ARBA00022889"/>
    </source>
</evidence>
<reference evidence="13" key="2">
    <citation type="submission" date="2025-08" db="UniProtKB">
        <authorList>
            <consortium name="Ensembl"/>
        </authorList>
    </citation>
    <scope>IDENTIFICATION</scope>
    <source>
        <strain evidence="13">Thorbecke</strain>
    </source>
</reference>
<evidence type="ECO:0000256" key="5">
    <source>
        <dbReference type="ARBA" id="ARBA00022737"/>
    </source>
</evidence>
<dbReference type="AlphaFoldDB" id="A0A5F9CH50"/>
<dbReference type="PROSITE" id="PS50268">
    <property type="entry name" value="CADHERIN_2"/>
    <property type="match status" value="4"/>
</dbReference>
<evidence type="ECO:0000313" key="14">
    <source>
        <dbReference type="Proteomes" id="UP000001811"/>
    </source>
</evidence>
<dbReference type="GeneTree" id="ENSGT00940000157793"/>
<dbReference type="Pfam" id="PF08266">
    <property type="entry name" value="Cadherin_2"/>
    <property type="match status" value="1"/>
</dbReference>
<dbReference type="InterPro" id="IPR020894">
    <property type="entry name" value="Cadherin_CS"/>
</dbReference>
<dbReference type="PANTHER" id="PTHR24028:SF104">
    <property type="entry name" value="PROTOCADHERIN BETA-6"/>
    <property type="match status" value="1"/>
</dbReference>
<sequence>MKTRKLERFPQYKKRQVALLMVLLLLWEVGSEFMQYSVLEESESGTFVANLTKDLGLRMGELAARGARIVFKGNRQHLQLDPQTHDLLLNEKLDREELCGSAEPCVLPFQVLLENPLQFFQAALRVRDINDHAPEFPAREMVLKISEITVPGKVFPLKMAQDLDSGSNGLQNYTISSNAHFHVVTRNRSDGRRLPELVLDKALDREEQPQLGLTLTALDGGSPPRTGTSQVLILVLDVNDNAPEFAQQLHHVQVPENSPIGALITTVSARDVDAGTYGELSYSFFQSSNQIMQAFEINTATGEIRLKRLLDFEETQSYRMEIEASDGGGLSGKCTVAIDVIDVNDNAPELTMSVLTTDIPENSPQTVVAVFGISDPDSGDSGKMVCSIEEDLPFLLKPTLENFYTLVTDGALDRETRAEYNITITVSDLGTPRLTTRHHVAVQVSDVNDNAPAFSQAAYTLLVRENNSPGLLIGSVSASDRDAGANAQVTYSLLPPPQQPDVAALVSVHADSGQLYALRALDYEALRAFETPPPGRAVPAGQTGRAAWWWRWTATRARNAWLSFELLKATEPGLFGVWAHSGEVRTARPLSERDAPRQRLLVLVRDHGEPPLSASVTLHVLLVDGFSQPYLALPEAAAAAEAARPDSLTVQLVVALAAVSSLLVLSVLALVAARLCGAGAGAGAGGVGGRFPGPLLDVSGGGTLSHSYQYEVRLTGDAGTGEFKFTKPVLSNFLGERVDMNTEEDSNFRNHLALGI</sequence>
<keyword evidence="2" id="KW-1003">Cell membrane</keyword>
<keyword evidence="5" id="KW-0677">Repeat</keyword>